<dbReference type="GO" id="GO:0000155">
    <property type="term" value="F:phosphorelay sensor kinase activity"/>
    <property type="evidence" value="ECO:0007669"/>
    <property type="project" value="InterPro"/>
</dbReference>
<dbReference type="CDD" id="cd00075">
    <property type="entry name" value="HATPase"/>
    <property type="match status" value="1"/>
</dbReference>
<dbReference type="SMART" id="SM00086">
    <property type="entry name" value="PAC"/>
    <property type="match status" value="1"/>
</dbReference>
<dbReference type="eggNOG" id="arCOG02333">
    <property type="taxonomic scope" value="Archaea"/>
</dbReference>
<dbReference type="Gene3D" id="3.30.565.10">
    <property type="entry name" value="Histidine kinase-like ATPase, C-terminal domain"/>
    <property type="match status" value="1"/>
</dbReference>
<gene>
    <name evidence="11" type="ordered locus">Hlac_0469</name>
</gene>
<dbReference type="InterPro" id="IPR050736">
    <property type="entry name" value="Sensor_HK_Regulatory"/>
</dbReference>
<dbReference type="SMART" id="SM00091">
    <property type="entry name" value="PAS"/>
    <property type="match status" value="1"/>
</dbReference>
<dbReference type="PRINTS" id="PR00344">
    <property type="entry name" value="BCTRLSENSOR"/>
</dbReference>
<evidence type="ECO:0000313" key="11">
    <source>
        <dbReference type="EMBL" id="ACM56071.1"/>
    </source>
</evidence>
<feature type="compositionally biased region" description="Basic and acidic residues" evidence="7">
    <location>
        <begin position="254"/>
        <end position="270"/>
    </location>
</feature>
<dbReference type="PROSITE" id="PS50109">
    <property type="entry name" value="HIS_KIN"/>
    <property type="match status" value="1"/>
</dbReference>
<dbReference type="PROSITE" id="PS50112">
    <property type="entry name" value="PAS"/>
    <property type="match status" value="1"/>
</dbReference>
<dbReference type="GeneID" id="7400349"/>
<dbReference type="PANTHER" id="PTHR43711:SF1">
    <property type="entry name" value="HISTIDINE KINASE 1"/>
    <property type="match status" value="1"/>
</dbReference>
<dbReference type="CDD" id="cd00082">
    <property type="entry name" value="HisKA"/>
    <property type="match status" value="1"/>
</dbReference>
<accession>B9LT06</accession>
<evidence type="ECO:0000256" key="3">
    <source>
        <dbReference type="ARBA" id="ARBA00022553"/>
    </source>
</evidence>
<dbReference type="Proteomes" id="UP000000740">
    <property type="component" value="Chromosome 1"/>
</dbReference>
<name>B9LT06_HALLT</name>
<evidence type="ECO:0000256" key="4">
    <source>
        <dbReference type="ARBA" id="ARBA00022679"/>
    </source>
</evidence>
<feature type="domain" description="PAS" evidence="9">
    <location>
        <begin position="10"/>
        <end position="80"/>
    </location>
</feature>
<dbReference type="Gene3D" id="1.10.287.130">
    <property type="match status" value="1"/>
</dbReference>
<evidence type="ECO:0000313" key="12">
    <source>
        <dbReference type="Proteomes" id="UP000000740"/>
    </source>
</evidence>
<dbReference type="InterPro" id="IPR004358">
    <property type="entry name" value="Sig_transdc_His_kin-like_C"/>
</dbReference>
<dbReference type="InterPro" id="IPR035965">
    <property type="entry name" value="PAS-like_dom_sf"/>
</dbReference>
<dbReference type="Gene3D" id="3.30.450.20">
    <property type="entry name" value="PAS domain"/>
    <property type="match status" value="1"/>
</dbReference>
<keyword evidence="6" id="KW-0902">Two-component regulatory system</keyword>
<dbReference type="AlphaFoldDB" id="B9LT06"/>
<dbReference type="SUPFAM" id="SSF55785">
    <property type="entry name" value="PYP-like sensor domain (PAS domain)"/>
    <property type="match status" value="1"/>
</dbReference>
<evidence type="ECO:0000256" key="6">
    <source>
        <dbReference type="ARBA" id="ARBA00023012"/>
    </source>
</evidence>
<dbReference type="PROSITE" id="PS50113">
    <property type="entry name" value="PAC"/>
    <property type="match status" value="1"/>
</dbReference>
<keyword evidence="5 11" id="KW-0418">Kinase</keyword>
<dbReference type="InterPro" id="IPR036890">
    <property type="entry name" value="HATPase_C_sf"/>
</dbReference>
<keyword evidence="4" id="KW-0808">Transferase</keyword>
<dbReference type="InterPro" id="IPR001610">
    <property type="entry name" value="PAC"/>
</dbReference>
<dbReference type="PANTHER" id="PTHR43711">
    <property type="entry name" value="TWO-COMPONENT HISTIDINE KINASE"/>
    <property type="match status" value="1"/>
</dbReference>
<comment type="catalytic activity">
    <reaction evidence="1">
        <text>ATP + protein L-histidine = ADP + protein N-phospho-L-histidine.</text>
        <dbReference type="EC" id="2.7.13.3"/>
    </reaction>
</comment>
<dbReference type="NCBIfam" id="TIGR00229">
    <property type="entry name" value="sensory_box"/>
    <property type="match status" value="1"/>
</dbReference>
<feature type="compositionally biased region" description="Polar residues" evidence="7">
    <location>
        <begin position="275"/>
        <end position="285"/>
    </location>
</feature>
<dbReference type="SUPFAM" id="SSF47384">
    <property type="entry name" value="Homodimeric domain of signal transducing histidine kinase"/>
    <property type="match status" value="1"/>
</dbReference>
<keyword evidence="3" id="KW-0597">Phosphoprotein</keyword>
<feature type="domain" description="PAC" evidence="10">
    <location>
        <begin position="84"/>
        <end position="136"/>
    </location>
</feature>
<reference evidence="11 12" key="1">
    <citation type="journal article" date="2016" name="Stand. Genomic Sci.">
        <title>Complete genome sequence of the Antarctic Halorubrum lacusprofundi type strain ACAM 34.</title>
        <authorList>
            <person name="Anderson I.J."/>
            <person name="DasSarma P."/>
            <person name="Lucas S."/>
            <person name="Copeland A."/>
            <person name="Lapidus A."/>
            <person name="Del Rio T.G."/>
            <person name="Tice H."/>
            <person name="Dalin E."/>
            <person name="Bruce D.C."/>
            <person name="Goodwin L."/>
            <person name="Pitluck S."/>
            <person name="Sims D."/>
            <person name="Brettin T.S."/>
            <person name="Detter J.C."/>
            <person name="Han C.S."/>
            <person name="Larimer F."/>
            <person name="Hauser L."/>
            <person name="Land M."/>
            <person name="Ivanova N."/>
            <person name="Richardson P."/>
            <person name="Cavicchioli R."/>
            <person name="DasSarma S."/>
            <person name="Woese C.R."/>
            <person name="Kyrpides N.C."/>
        </authorList>
    </citation>
    <scope>NUCLEOTIDE SEQUENCE [LARGE SCALE GENOMIC DNA]</scope>
    <source>
        <strain evidence="12">ATCC 49239 / DSM 5036 / JCM 8891 / ACAM 34</strain>
    </source>
</reference>
<evidence type="ECO:0000256" key="7">
    <source>
        <dbReference type="SAM" id="MobiDB-lite"/>
    </source>
</evidence>
<evidence type="ECO:0000259" key="8">
    <source>
        <dbReference type="PROSITE" id="PS50109"/>
    </source>
</evidence>
<dbReference type="InterPro" id="IPR000700">
    <property type="entry name" value="PAS-assoc_C"/>
</dbReference>
<dbReference type="CDD" id="cd00130">
    <property type="entry name" value="PAS"/>
    <property type="match status" value="1"/>
</dbReference>
<protein>
    <recommendedName>
        <fullName evidence="2">histidine kinase</fullName>
        <ecNumber evidence="2">2.7.13.3</ecNumber>
    </recommendedName>
</protein>
<dbReference type="InterPro" id="IPR003594">
    <property type="entry name" value="HATPase_dom"/>
</dbReference>
<dbReference type="EC" id="2.7.13.3" evidence="2"/>
<dbReference type="InterPro" id="IPR000014">
    <property type="entry name" value="PAS"/>
</dbReference>
<dbReference type="SUPFAM" id="SSF55874">
    <property type="entry name" value="ATPase domain of HSP90 chaperone/DNA topoisomerase II/histidine kinase"/>
    <property type="match status" value="1"/>
</dbReference>
<proteinExistence type="predicted"/>
<feature type="region of interest" description="Disordered" evidence="7">
    <location>
        <begin position="254"/>
        <end position="292"/>
    </location>
</feature>
<dbReference type="KEGG" id="hla:Hlac_0469"/>
<dbReference type="SMART" id="SM00387">
    <property type="entry name" value="HATPase_c"/>
    <property type="match status" value="1"/>
</dbReference>
<evidence type="ECO:0000256" key="1">
    <source>
        <dbReference type="ARBA" id="ARBA00000085"/>
    </source>
</evidence>
<dbReference type="InterPro" id="IPR003661">
    <property type="entry name" value="HisK_dim/P_dom"/>
</dbReference>
<dbReference type="RefSeq" id="WP_012659706.1">
    <property type="nucleotide sequence ID" value="NC_012029.1"/>
</dbReference>
<dbReference type="GO" id="GO:0006355">
    <property type="term" value="P:regulation of DNA-templated transcription"/>
    <property type="evidence" value="ECO:0007669"/>
    <property type="project" value="InterPro"/>
</dbReference>
<dbReference type="InterPro" id="IPR005467">
    <property type="entry name" value="His_kinase_dom"/>
</dbReference>
<dbReference type="HOGENOM" id="CLU_000445_114_58_2"/>
<dbReference type="Pfam" id="PF02518">
    <property type="entry name" value="HATPase_c"/>
    <property type="match status" value="1"/>
</dbReference>
<sequence length="378" mass="42241">MTEGSPRDRELRRYETILDSLDDAVYAVRPDGTIAYVNDRYAEMKGVSREALLGTDIYDWVTEETAEKATQVRNEMAAGDRDVGMVEYEFLTADGERFPAEMRFNRVTGEEGEELNRVGVIRDVRERKRREEALRRKNERLEEFASIVSHDLRNPLNVAQGRLDLAREEYDSEHLEVVANAHERMAALIDDLLTLARDGEGVEETERVPLRELAEVCWESVETAAASLRIETDRAIRADRSRLRQLVENLMRNSVEHGRSRDGDTVSRDDENSETEFSNHSTSSRAEPGDAVVHAGEDVTVTVGDVEGGFYVADDGRGIPESDRETVFETGYTTSDDGTGFGLEIVEAVATAHGWDVRVTDAAGGGARFEFTGVDVLD</sequence>
<dbReference type="InterPro" id="IPR013767">
    <property type="entry name" value="PAS_fold"/>
</dbReference>
<dbReference type="SMART" id="SM00388">
    <property type="entry name" value="HisKA"/>
    <property type="match status" value="1"/>
</dbReference>
<evidence type="ECO:0000259" key="9">
    <source>
        <dbReference type="PROSITE" id="PS50112"/>
    </source>
</evidence>
<dbReference type="Pfam" id="PF00989">
    <property type="entry name" value="PAS"/>
    <property type="match status" value="1"/>
</dbReference>
<dbReference type="EMBL" id="CP001365">
    <property type="protein sequence ID" value="ACM56071.1"/>
    <property type="molecule type" value="Genomic_DNA"/>
</dbReference>
<feature type="domain" description="Histidine kinase" evidence="8">
    <location>
        <begin position="147"/>
        <end position="372"/>
    </location>
</feature>
<evidence type="ECO:0000259" key="10">
    <source>
        <dbReference type="PROSITE" id="PS50113"/>
    </source>
</evidence>
<dbReference type="InterPro" id="IPR036097">
    <property type="entry name" value="HisK_dim/P_sf"/>
</dbReference>
<evidence type="ECO:0000256" key="2">
    <source>
        <dbReference type="ARBA" id="ARBA00012438"/>
    </source>
</evidence>
<keyword evidence="12" id="KW-1185">Reference proteome</keyword>
<dbReference type="Pfam" id="PF00512">
    <property type="entry name" value="HisKA"/>
    <property type="match status" value="1"/>
</dbReference>
<organism evidence="11 12">
    <name type="scientific">Halorubrum lacusprofundi (strain ATCC 49239 / DSM 5036 / JCM 8891 / ACAM 34)</name>
    <dbReference type="NCBI Taxonomy" id="416348"/>
    <lineage>
        <taxon>Archaea</taxon>
        <taxon>Methanobacteriati</taxon>
        <taxon>Methanobacteriota</taxon>
        <taxon>Stenosarchaea group</taxon>
        <taxon>Halobacteria</taxon>
        <taxon>Halobacteriales</taxon>
        <taxon>Haloferacaceae</taxon>
        <taxon>Halorubrum</taxon>
    </lineage>
</organism>
<evidence type="ECO:0000256" key="5">
    <source>
        <dbReference type="ARBA" id="ARBA00022777"/>
    </source>
</evidence>